<comment type="caution">
    <text evidence="14">The sequence shown here is derived from an EMBL/GenBank/DDBJ whole genome shotgun (WGS) entry which is preliminary data.</text>
</comment>
<organism evidence="14 15">
    <name type="scientific">Mycena albidolilacea</name>
    <dbReference type="NCBI Taxonomy" id="1033008"/>
    <lineage>
        <taxon>Eukaryota</taxon>
        <taxon>Fungi</taxon>
        <taxon>Dikarya</taxon>
        <taxon>Basidiomycota</taxon>
        <taxon>Agaricomycotina</taxon>
        <taxon>Agaricomycetes</taxon>
        <taxon>Agaricomycetidae</taxon>
        <taxon>Agaricales</taxon>
        <taxon>Marasmiineae</taxon>
        <taxon>Mycenaceae</taxon>
        <taxon>Mycena</taxon>
    </lineage>
</organism>
<dbReference type="GO" id="GO:0020037">
    <property type="term" value="F:heme binding"/>
    <property type="evidence" value="ECO:0007669"/>
    <property type="project" value="InterPro"/>
</dbReference>
<dbReference type="InterPro" id="IPR050364">
    <property type="entry name" value="Cytochrome_P450_fung"/>
</dbReference>
<evidence type="ECO:0000256" key="9">
    <source>
        <dbReference type="ARBA" id="ARBA00023002"/>
    </source>
</evidence>
<feature type="non-terminal residue" evidence="14">
    <location>
        <position position="406"/>
    </location>
</feature>
<dbReference type="Gene3D" id="1.10.630.10">
    <property type="entry name" value="Cytochrome P450"/>
    <property type="match status" value="1"/>
</dbReference>
<comment type="subcellular location">
    <subcellularLocation>
        <location evidence="2">Membrane</location>
        <topology evidence="2">Single-pass membrane protein</topology>
    </subcellularLocation>
</comment>
<comment type="pathway">
    <text evidence="3">Secondary metabolite biosynthesis.</text>
</comment>
<accession>A0AAD7A5Q4</accession>
<keyword evidence="10" id="KW-0408">Iron</keyword>
<evidence type="ECO:0000256" key="8">
    <source>
        <dbReference type="ARBA" id="ARBA00022989"/>
    </source>
</evidence>
<dbReference type="Proteomes" id="UP001218218">
    <property type="component" value="Unassembled WGS sequence"/>
</dbReference>
<dbReference type="Pfam" id="PF00067">
    <property type="entry name" value="p450"/>
    <property type="match status" value="1"/>
</dbReference>
<dbReference type="PANTHER" id="PTHR46300">
    <property type="entry name" value="P450, PUTATIVE (EUROFUNG)-RELATED-RELATED"/>
    <property type="match status" value="1"/>
</dbReference>
<dbReference type="GO" id="GO:0004497">
    <property type="term" value="F:monooxygenase activity"/>
    <property type="evidence" value="ECO:0007669"/>
    <property type="project" value="UniProtKB-KW"/>
</dbReference>
<evidence type="ECO:0000256" key="2">
    <source>
        <dbReference type="ARBA" id="ARBA00004167"/>
    </source>
</evidence>
<evidence type="ECO:0000256" key="10">
    <source>
        <dbReference type="ARBA" id="ARBA00023004"/>
    </source>
</evidence>
<evidence type="ECO:0000256" key="7">
    <source>
        <dbReference type="ARBA" id="ARBA00022723"/>
    </source>
</evidence>
<keyword evidence="7" id="KW-0479">Metal-binding</keyword>
<evidence type="ECO:0000256" key="12">
    <source>
        <dbReference type="ARBA" id="ARBA00023136"/>
    </source>
</evidence>
<keyword evidence="11" id="KW-0503">Monooxygenase</keyword>
<dbReference type="PRINTS" id="PR00463">
    <property type="entry name" value="EP450I"/>
</dbReference>
<dbReference type="GO" id="GO:0016020">
    <property type="term" value="C:membrane"/>
    <property type="evidence" value="ECO:0007669"/>
    <property type="project" value="UniProtKB-SubCell"/>
</dbReference>
<keyword evidence="13" id="KW-0325">Glycoprotein</keyword>
<dbReference type="EMBL" id="JARIHO010000015">
    <property type="protein sequence ID" value="KAJ7350057.1"/>
    <property type="molecule type" value="Genomic_DNA"/>
</dbReference>
<dbReference type="SUPFAM" id="SSF48264">
    <property type="entry name" value="Cytochrome P450"/>
    <property type="match status" value="1"/>
</dbReference>
<dbReference type="GO" id="GO:0005506">
    <property type="term" value="F:iron ion binding"/>
    <property type="evidence" value="ECO:0007669"/>
    <property type="project" value="InterPro"/>
</dbReference>
<evidence type="ECO:0000313" key="15">
    <source>
        <dbReference type="Proteomes" id="UP001218218"/>
    </source>
</evidence>
<keyword evidence="9" id="KW-0560">Oxidoreductase</keyword>
<evidence type="ECO:0000256" key="6">
    <source>
        <dbReference type="ARBA" id="ARBA00022692"/>
    </source>
</evidence>
<gene>
    <name evidence="14" type="ORF">DFH08DRAFT_863503</name>
</gene>
<keyword evidence="15" id="KW-1185">Reference proteome</keyword>
<reference evidence="14" key="1">
    <citation type="submission" date="2023-03" db="EMBL/GenBank/DDBJ databases">
        <title>Massive genome expansion in bonnet fungi (Mycena s.s.) driven by repeated elements and novel gene families across ecological guilds.</title>
        <authorList>
            <consortium name="Lawrence Berkeley National Laboratory"/>
            <person name="Harder C.B."/>
            <person name="Miyauchi S."/>
            <person name="Viragh M."/>
            <person name="Kuo A."/>
            <person name="Thoen E."/>
            <person name="Andreopoulos B."/>
            <person name="Lu D."/>
            <person name="Skrede I."/>
            <person name="Drula E."/>
            <person name="Henrissat B."/>
            <person name="Morin E."/>
            <person name="Kohler A."/>
            <person name="Barry K."/>
            <person name="LaButti K."/>
            <person name="Morin E."/>
            <person name="Salamov A."/>
            <person name="Lipzen A."/>
            <person name="Mereny Z."/>
            <person name="Hegedus B."/>
            <person name="Baldrian P."/>
            <person name="Stursova M."/>
            <person name="Weitz H."/>
            <person name="Taylor A."/>
            <person name="Grigoriev I.V."/>
            <person name="Nagy L.G."/>
            <person name="Martin F."/>
            <person name="Kauserud H."/>
        </authorList>
    </citation>
    <scope>NUCLEOTIDE SEQUENCE</scope>
    <source>
        <strain evidence="14">CBHHK002</strain>
    </source>
</reference>
<proteinExistence type="inferred from homology"/>
<evidence type="ECO:0000256" key="5">
    <source>
        <dbReference type="ARBA" id="ARBA00022617"/>
    </source>
</evidence>
<dbReference type="PANTHER" id="PTHR46300:SF2">
    <property type="entry name" value="CYTOCHROME P450 MONOOXYGENASE ALNH-RELATED"/>
    <property type="match status" value="1"/>
</dbReference>
<dbReference type="InterPro" id="IPR002401">
    <property type="entry name" value="Cyt_P450_E_grp-I"/>
</dbReference>
<evidence type="ECO:0000313" key="14">
    <source>
        <dbReference type="EMBL" id="KAJ7350057.1"/>
    </source>
</evidence>
<keyword evidence="12" id="KW-0472">Membrane</keyword>
<evidence type="ECO:0000256" key="11">
    <source>
        <dbReference type="ARBA" id="ARBA00023033"/>
    </source>
</evidence>
<dbReference type="InterPro" id="IPR036396">
    <property type="entry name" value="Cyt_P450_sf"/>
</dbReference>
<comment type="cofactor">
    <cofactor evidence="1">
        <name>heme</name>
        <dbReference type="ChEBI" id="CHEBI:30413"/>
    </cofactor>
</comment>
<evidence type="ECO:0000256" key="13">
    <source>
        <dbReference type="ARBA" id="ARBA00023180"/>
    </source>
</evidence>
<keyword evidence="6" id="KW-0812">Transmembrane</keyword>
<keyword evidence="5" id="KW-0349">Heme</keyword>
<dbReference type="AlphaFoldDB" id="A0AAD7A5Q4"/>
<keyword evidence="8" id="KW-1133">Transmembrane helix</keyword>
<evidence type="ECO:0000256" key="4">
    <source>
        <dbReference type="ARBA" id="ARBA00010617"/>
    </source>
</evidence>
<comment type="similarity">
    <text evidence="4">Belongs to the cytochrome P450 family.</text>
</comment>
<dbReference type="InterPro" id="IPR001128">
    <property type="entry name" value="Cyt_P450"/>
</dbReference>
<protein>
    <submittedName>
        <fullName evidence="14">Cytochrome P450</fullName>
    </submittedName>
</protein>
<dbReference type="GO" id="GO:0016705">
    <property type="term" value="F:oxidoreductase activity, acting on paired donors, with incorporation or reduction of molecular oxygen"/>
    <property type="evidence" value="ECO:0007669"/>
    <property type="project" value="InterPro"/>
</dbReference>
<sequence>MDTLNLSSRPRGLPIPGLKPYPFVGHTFQIPKIKTWKFFEKLAQEHGPIVRVTLAGDDIVVLSDPPTPRSLRPLVYAGKYMSNNMRLTLLPYGDNLKRQRAAFHSMLQPRVIGGYEGIQYTASLRLLCDLVRKPEEFYLHFPRFPAGLIFTMSFGSRLVDDGRDLAAVQKILMDFVIASNPGAHLVDSFAILDKLPDFLSPWRHQARTAHQEIIDLYGRLSRDVKARMVTEPELECFTARLWDNQTKMNLSDELYLIAGSAFAAGTDTSSITLLWFVMAMGLYPETMKKAQEEIDAVFGSDTLPNFSRMQELRYTMALIKETIRWSLIAPFLSRIISTPKMSTRDTSYLQKGTTVISSLWNMIMHHDKEEYLNSYSFIPERFLQKGPTEGDAADKLGEGIFGFGFG</sequence>
<evidence type="ECO:0000256" key="3">
    <source>
        <dbReference type="ARBA" id="ARBA00005179"/>
    </source>
</evidence>
<name>A0AAD7A5Q4_9AGAR</name>
<evidence type="ECO:0000256" key="1">
    <source>
        <dbReference type="ARBA" id="ARBA00001971"/>
    </source>
</evidence>